<accession>A0A7S4S7M6</accession>
<reference evidence="2" key="1">
    <citation type="submission" date="2021-01" db="EMBL/GenBank/DDBJ databases">
        <authorList>
            <person name="Corre E."/>
            <person name="Pelletier E."/>
            <person name="Niang G."/>
            <person name="Scheremetjew M."/>
            <person name="Finn R."/>
            <person name="Kale V."/>
            <person name="Holt S."/>
            <person name="Cochrane G."/>
            <person name="Meng A."/>
            <person name="Brown T."/>
            <person name="Cohen L."/>
        </authorList>
    </citation>
    <scope>NUCLEOTIDE SEQUENCE</scope>
    <source>
        <strain evidence="2">GSO104</strain>
    </source>
</reference>
<evidence type="ECO:0000313" key="2">
    <source>
        <dbReference type="EMBL" id="CAE4636935.1"/>
    </source>
</evidence>
<feature type="region of interest" description="Disordered" evidence="1">
    <location>
        <begin position="42"/>
        <end position="88"/>
    </location>
</feature>
<evidence type="ECO:0000256" key="1">
    <source>
        <dbReference type="SAM" id="MobiDB-lite"/>
    </source>
</evidence>
<organism evidence="2">
    <name type="scientific">Ditylum brightwellii</name>
    <dbReference type="NCBI Taxonomy" id="49249"/>
    <lineage>
        <taxon>Eukaryota</taxon>
        <taxon>Sar</taxon>
        <taxon>Stramenopiles</taxon>
        <taxon>Ochrophyta</taxon>
        <taxon>Bacillariophyta</taxon>
        <taxon>Mediophyceae</taxon>
        <taxon>Lithodesmiophycidae</taxon>
        <taxon>Lithodesmiales</taxon>
        <taxon>Lithodesmiaceae</taxon>
        <taxon>Ditylum</taxon>
    </lineage>
</organism>
<dbReference type="AlphaFoldDB" id="A0A7S4S7M6"/>
<dbReference type="EMBL" id="HBNS01039183">
    <property type="protein sequence ID" value="CAE4636935.1"/>
    <property type="molecule type" value="Transcribed_RNA"/>
</dbReference>
<gene>
    <name evidence="2" type="ORF">DBRI00130_LOCUS30552</name>
</gene>
<feature type="region of interest" description="Disordered" evidence="1">
    <location>
        <begin position="170"/>
        <end position="219"/>
    </location>
</feature>
<name>A0A7S4S7M6_9STRA</name>
<protein>
    <submittedName>
        <fullName evidence="2">Uncharacterized protein</fullName>
    </submittedName>
</protein>
<feature type="compositionally biased region" description="Low complexity" evidence="1">
    <location>
        <begin position="1"/>
        <end position="15"/>
    </location>
</feature>
<feature type="compositionally biased region" description="Low complexity" evidence="1">
    <location>
        <begin position="65"/>
        <end position="77"/>
    </location>
</feature>
<feature type="compositionally biased region" description="Acidic residues" evidence="1">
    <location>
        <begin position="203"/>
        <end position="219"/>
    </location>
</feature>
<sequence>MAMAAAGNAARAVIAQGGSRETAAKAAKLAASTVLAKLQEADGDALRREEEGADDELPKNNQLEGSQQVHGSSQGGSERNKDNTFKSQIDDAFDEVIQNNHQVGGLANKIIRPQSRTDDISEITGEVNGIITFRPKSRIRADDISEMTPSVRFNNFATAAGALEISKDESTFGTSQRTKQDAISDMTPSGRFNVVTAGGALDEKDESTRDEDETTRDVE</sequence>
<feature type="region of interest" description="Disordered" evidence="1">
    <location>
        <begin position="1"/>
        <end position="22"/>
    </location>
</feature>
<proteinExistence type="predicted"/>